<dbReference type="Proteomes" id="UP000887159">
    <property type="component" value="Unassembled WGS sequence"/>
</dbReference>
<protein>
    <submittedName>
        <fullName evidence="1">Uncharacterized protein</fullName>
    </submittedName>
</protein>
<evidence type="ECO:0000313" key="2">
    <source>
        <dbReference type="Proteomes" id="UP000887159"/>
    </source>
</evidence>
<sequence>MKPFLDHFVNGDEKWKLYKHGLEKKVSVCKEEIPLTTSKARLQQKKVVLFVRQEKIGKCDRRNYQKQREFESQEQHVTRVTEQCDRYHESQGQRIERLAQLREIVSAIRQAETNFDRERHLFTSRQTTSALRDVESEENQRQ</sequence>
<proteinExistence type="predicted"/>
<name>A0A8X6VUT9_TRICX</name>
<dbReference type="EMBL" id="BMAU01021361">
    <property type="protein sequence ID" value="GFY22825.1"/>
    <property type="molecule type" value="Genomic_DNA"/>
</dbReference>
<dbReference type="AlphaFoldDB" id="A0A8X6VUT9"/>
<keyword evidence="2" id="KW-1185">Reference proteome</keyword>
<comment type="caution">
    <text evidence="1">The sequence shown here is derived from an EMBL/GenBank/DDBJ whole genome shotgun (WGS) entry which is preliminary data.</text>
</comment>
<organism evidence="1 2">
    <name type="scientific">Trichonephila clavipes</name>
    <name type="common">Golden silk orbweaver</name>
    <name type="synonym">Nephila clavipes</name>
    <dbReference type="NCBI Taxonomy" id="2585209"/>
    <lineage>
        <taxon>Eukaryota</taxon>
        <taxon>Metazoa</taxon>
        <taxon>Ecdysozoa</taxon>
        <taxon>Arthropoda</taxon>
        <taxon>Chelicerata</taxon>
        <taxon>Arachnida</taxon>
        <taxon>Araneae</taxon>
        <taxon>Araneomorphae</taxon>
        <taxon>Entelegynae</taxon>
        <taxon>Araneoidea</taxon>
        <taxon>Nephilidae</taxon>
        <taxon>Trichonephila</taxon>
    </lineage>
</organism>
<accession>A0A8X6VUT9</accession>
<gene>
    <name evidence="1" type="ORF">TNCV_2180861</name>
</gene>
<reference evidence="1" key="1">
    <citation type="submission" date="2020-08" db="EMBL/GenBank/DDBJ databases">
        <title>Multicomponent nature underlies the extraordinary mechanical properties of spider dragline silk.</title>
        <authorList>
            <person name="Kono N."/>
            <person name="Nakamura H."/>
            <person name="Mori M."/>
            <person name="Yoshida Y."/>
            <person name="Ohtoshi R."/>
            <person name="Malay A.D."/>
            <person name="Moran D.A.P."/>
            <person name="Tomita M."/>
            <person name="Numata K."/>
            <person name="Arakawa K."/>
        </authorList>
    </citation>
    <scope>NUCLEOTIDE SEQUENCE</scope>
</reference>
<evidence type="ECO:0000313" key="1">
    <source>
        <dbReference type="EMBL" id="GFY22825.1"/>
    </source>
</evidence>